<dbReference type="Gene3D" id="1.20.1070.10">
    <property type="entry name" value="Rhodopsin 7-helix transmembrane proteins"/>
    <property type="match status" value="1"/>
</dbReference>
<feature type="domain" description="G-protein coupled receptors family 2 profile 2" evidence="7">
    <location>
        <begin position="1"/>
        <end position="184"/>
    </location>
</feature>
<organism evidence="8">
    <name type="scientific">Oikopleura dioica</name>
    <name type="common">Tunicate</name>
    <dbReference type="NCBI Taxonomy" id="34765"/>
    <lineage>
        <taxon>Eukaryota</taxon>
        <taxon>Metazoa</taxon>
        <taxon>Chordata</taxon>
        <taxon>Tunicata</taxon>
        <taxon>Appendicularia</taxon>
        <taxon>Copelata</taxon>
        <taxon>Oikopleuridae</taxon>
        <taxon>Oikopleura</taxon>
    </lineage>
</organism>
<dbReference type="GO" id="GO:0005886">
    <property type="term" value="C:plasma membrane"/>
    <property type="evidence" value="ECO:0007669"/>
    <property type="project" value="TreeGrafter"/>
</dbReference>
<dbReference type="EMBL" id="FN653296">
    <property type="protein sequence ID" value="CBY14477.1"/>
    <property type="molecule type" value="Genomic_DNA"/>
</dbReference>
<feature type="transmembrane region" description="Helical" evidence="6">
    <location>
        <begin position="66"/>
        <end position="87"/>
    </location>
</feature>
<dbReference type="InterPro" id="IPR000832">
    <property type="entry name" value="GPCR_2_secretin-like"/>
</dbReference>
<dbReference type="PRINTS" id="PR00249">
    <property type="entry name" value="GPCRSECRETIN"/>
</dbReference>
<dbReference type="GO" id="GO:0007166">
    <property type="term" value="P:cell surface receptor signaling pathway"/>
    <property type="evidence" value="ECO:0007669"/>
    <property type="project" value="InterPro"/>
</dbReference>
<feature type="compositionally biased region" description="Basic residues" evidence="5">
    <location>
        <begin position="231"/>
        <end position="249"/>
    </location>
</feature>
<dbReference type="InterPro" id="IPR017981">
    <property type="entry name" value="GPCR_2-like_7TM"/>
</dbReference>
<evidence type="ECO:0000256" key="3">
    <source>
        <dbReference type="ARBA" id="ARBA00022989"/>
    </source>
</evidence>
<evidence type="ECO:0000256" key="6">
    <source>
        <dbReference type="SAM" id="Phobius"/>
    </source>
</evidence>
<comment type="subcellular location">
    <subcellularLocation>
        <location evidence="1">Membrane</location>
        <topology evidence="1">Multi-pass membrane protein</topology>
    </subcellularLocation>
</comment>
<dbReference type="GO" id="GO:0007188">
    <property type="term" value="P:adenylate cyclase-modulating G protein-coupled receptor signaling pathway"/>
    <property type="evidence" value="ECO:0007669"/>
    <property type="project" value="TreeGrafter"/>
</dbReference>
<gene>
    <name evidence="8" type="ORF">GSOID_T00007502001</name>
</gene>
<feature type="compositionally biased region" description="Basic and acidic residues" evidence="5">
    <location>
        <begin position="255"/>
        <end position="264"/>
    </location>
</feature>
<dbReference type="InterPro" id="IPR050332">
    <property type="entry name" value="GPCR_2"/>
</dbReference>
<dbReference type="GO" id="GO:0008528">
    <property type="term" value="F:G protein-coupled peptide receptor activity"/>
    <property type="evidence" value="ECO:0007669"/>
    <property type="project" value="TreeGrafter"/>
</dbReference>
<evidence type="ECO:0000313" key="8">
    <source>
        <dbReference type="EMBL" id="CBY14477.1"/>
    </source>
</evidence>
<keyword evidence="2 6" id="KW-0812">Transmembrane</keyword>
<protein>
    <recommendedName>
        <fullName evidence="7">G-protein coupled receptors family 2 profile 2 domain-containing protein</fullName>
    </recommendedName>
</protein>
<dbReference type="OrthoDB" id="5967113at2759"/>
<keyword evidence="4 6" id="KW-0472">Membrane</keyword>
<evidence type="ECO:0000256" key="1">
    <source>
        <dbReference type="ARBA" id="ARBA00004141"/>
    </source>
</evidence>
<reference evidence="8" key="1">
    <citation type="journal article" date="2010" name="Science">
        <title>Plasticity of animal genome architecture unmasked by rapid evolution of a pelagic tunicate.</title>
        <authorList>
            <person name="Denoeud F."/>
            <person name="Henriet S."/>
            <person name="Mungpakdee S."/>
            <person name="Aury J.M."/>
            <person name="Da Silva C."/>
            <person name="Brinkmann H."/>
            <person name="Mikhaleva J."/>
            <person name="Olsen L.C."/>
            <person name="Jubin C."/>
            <person name="Canestro C."/>
            <person name="Bouquet J.M."/>
            <person name="Danks G."/>
            <person name="Poulain J."/>
            <person name="Campsteijn C."/>
            <person name="Adamski M."/>
            <person name="Cross I."/>
            <person name="Yadetie F."/>
            <person name="Muffato M."/>
            <person name="Louis A."/>
            <person name="Butcher S."/>
            <person name="Tsagkogeorga G."/>
            <person name="Konrad A."/>
            <person name="Singh S."/>
            <person name="Jensen M.F."/>
            <person name="Cong E.H."/>
            <person name="Eikeseth-Otteraa H."/>
            <person name="Noel B."/>
            <person name="Anthouard V."/>
            <person name="Porcel B.M."/>
            <person name="Kachouri-Lafond R."/>
            <person name="Nishino A."/>
            <person name="Ugolini M."/>
            <person name="Chourrout P."/>
            <person name="Nishida H."/>
            <person name="Aasland R."/>
            <person name="Huzurbazar S."/>
            <person name="Westhof E."/>
            <person name="Delsuc F."/>
            <person name="Lehrach H."/>
            <person name="Reinhardt R."/>
            <person name="Weissenbach J."/>
            <person name="Roy S.W."/>
            <person name="Artiguenave F."/>
            <person name="Postlethwait J.H."/>
            <person name="Manak J.R."/>
            <person name="Thompson E.M."/>
            <person name="Jaillon O."/>
            <person name="Du Pasquier L."/>
            <person name="Boudinot P."/>
            <person name="Liberles D.A."/>
            <person name="Volff J.N."/>
            <person name="Philippe H."/>
            <person name="Lenhard B."/>
            <person name="Roest Crollius H."/>
            <person name="Wincker P."/>
            <person name="Chourrout D."/>
        </authorList>
    </citation>
    <scope>NUCLEOTIDE SEQUENCE [LARGE SCALE GENOMIC DNA]</scope>
</reference>
<dbReference type="Pfam" id="PF00002">
    <property type="entry name" value="7tm_2"/>
    <property type="match status" value="1"/>
</dbReference>
<dbReference type="GO" id="GO:0017046">
    <property type="term" value="F:peptide hormone binding"/>
    <property type="evidence" value="ECO:0007669"/>
    <property type="project" value="TreeGrafter"/>
</dbReference>
<accession>E4XXU9</accession>
<sequence length="284" mass="32386">MSWTLIEGIHLHLLLSISHLPKHNYYLAILMSLGWGIPILLVVGQICHNKVIGFDNCFPEGSSIRYWNEIPIIVMLTINFEIFILIISKISTKLIPNGGKTHGTHSSPTCPGNAARGTSRTVPTLRLAKATLTLIPVMGMQNLLFILIPSQGVEDRTIEIRNLIEQSLEAYSGILVAIIYCYLNHEVQGEIGRYIMNTRLRWLIFEERRTGVERFRQRVSRVSQDVSVIQPKRKSRKSRSKRLSKKNSRKYSSGETRKLRDDASSTRILSSDRDDSEEVIIRNF</sequence>
<dbReference type="PANTHER" id="PTHR45620">
    <property type="entry name" value="PDF RECEPTOR-LIKE PROTEIN-RELATED"/>
    <property type="match status" value="1"/>
</dbReference>
<name>E4XXU9_OIKDI</name>
<evidence type="ECO:0000256" key="4">
    <source>
        <dbReference type="ARBA" id="ARBA00023136"/>
    </source>
</evidence>
<dbReference type="InParanoid" id="E4XXU9"/>
<dbReference type="AlphaFoldDB" id="E4XXU9"/>
<dbReference type="PANTHER" id="PTHR45620:SF1">
    <property type="entry name" value="G-PROTEIN COUPLED RECEPTORS FAMILY 2 PROFILE 2 DOMAIN-CONTAINING PROTEIN"/>
    <property type="match status" value="1"/>
</dbReference>
<dbReference type="PROSITE" id="PS50261">
    <property type="entry name" value="G_PROTEIN_RECEP_F2_4"/>
    <property type="match status" value="1"/>
</dbReference>
<keyword evidence="3 6" id="KW-1133">Transmembrane helix</keyword>
<feature type="transmembrane region" description="Helical" evidence="6">
    <location>
        <begin position="25"/>
        <end position="46"/>
    </location>
</feature>
<feature type="compositionally biased region" description="Polar residues" evidence="5">
    <location>
        <begin position="104"/>
        <end position="118"/>
    </location>
</feature>
<evidence type="ECO:0000259" key="7">
    <source>
        <dbReference type="PROSITE" id="PS50261"/>
    </source>
</evidence>
<proteinExistence type="predicted"/>
<dbReference type="Proteomes" id="UP000001307">
    <property type="component" value="Unassembled WGS sequence"/>
</dbReference>
<evidence type="ECO:0000256" key="2">
    <source>
        <dbReference type="ARBA" id="ARBA00022692"/>
    </source>
</evidence>
<evidence type="ECO:0000313" key="9">
    <source>
        <dbReference type="Proteomes" id="UP000001307"/>
    </source>
</evidence>
<feature type="region of interest" description="Disordered" evidence="5">
    <location>
        <begin position="99"/>
        <end position="118"/>
    </location>
</feature>
<feature type="region of interest" description="Disordered" evidence="5">
    <location>
        <begin position="230"/>
        <end position="275"/>
    </location>
</feature>
<evidence type="ECO:0000256" key="5">
    <source>
        <dbReference type="SAM" id="MobiDB-lite"/>
    </source>
</evidence>
<keyword evidence="9" id="KW-1185">Reference proteome</keyword>